<evidence type="ECO:0000313" key="11">
    <source>
        <dbReference type="Proteomes" id="UP000648918"/>
    </source>
</evidence>
<dbReference type="GO" id="GO:0004519">
    <property type="term" value="F:endonuclease activity"/>
    <property type="evidence" value="ECO:0007669"/>
    <property type="project" value="UniProtKB-KW"/>
</dbReference>
<keyword evidence="6" id="KW-0378">Hydrolase</keyword>
<feature type="domain" description="Integrase-type" evidence="9">
    <location>
        <begin position="46"/>
        <end position="87"/>
    </location>
</feature>
<dbReference type="GO" id="GO:0035613">
    <property type="term" value="F:RNA stem-loop binding"/>
    <property type="evidence" value="ECO:0007669"/>
    <property type="project" value="TreeGrafter"/>
</dbReference>
<dbReference type="EMBL" id="WBNJ01001804">
    <property type="protein sequence ID" value="NXD88910.1"/>
    <property type="molecule type" value="Genomic_DNA"/>
</dbReference>
<evidence type="ECO:0000256" key="4">
    <source>
        <dbReference type="ARBA" id="ARBA00022723"/>
    </source>
</evidence>
<keyword evidence="1" id="KW-0808">Transferase</keyword>
<dbReference type="PANTHER" id="PTHR41694:SF3">
    <property type="entry name" value="RNA-DIRECTED DNA POLYMERASE-RELATED"/>
    <property type="match status" value="1"/>
</dbReference>
<dbReference type="GO" id="GO:0008270">
    <property type="term" value="F:zinc ion binding"/>
    <property type="evidence" value="ECO:0007669"/>
    <property type="project" value="UniProtKB-KW"/>
</dbReference>
<dbReference type="AlphaFoldDB" id="A0A851ZXI7"/>
<dbReference type="Proteomes" id="UP000648918">
    <property type="component" value="Unassembled WGS sequence"/>
</dbReference>
<name>A0A851ZXI7_9AVES</name>
<evidence type="ECO:0000259" key="9">
    <source>
        <dbReference type="PROSITE" id="PS50876"/>
    </source>
</evidence>
<dbReference type="GO" id="GO:0016787">
    <property type="term" value="F:hydrolase activity"/>
    <property type="evidence" value="ECO:0007669"/>
    <property type="project" value="UniProtKB-KW"/>
</dbReference>
<keyword evidence="8" id="KW-0863">Zinc-finger</keyword>
<dbReference type="Gene3D" id="1.10.10.200">
    <property type="match status" value="1"/>
</dbReference>
<keyword evidence="5" id="KW-0255">Endonuclease</keyword>
<keyword evidence="3" id="KW-0540">Nuclease</keyword>
<dbReference type="InterPro" id="IPR043502">
    <property type="entry name" value="DNA/RNA_pol_sf"/>
</dbReference>
<keyword evidence="8" id="KW-0862">Zinc</keyword>
<evidence type="ECO:0000256" key="2">
    <source>
        <dbReference type="ARBA" id="ARBA00022695"/>
    </source>
</evidence>
<evidence type="ECO:0000256" key="8">
    <source>
        <dbReference type="PROSITE-ProRule" id="PRU00450"/>
    </source>
</evidence>
<accession>A0A851ZXI7</accession>
<feature type="non-terminal residue" evidence="10">
    <location>
        <position position="1"/>
    </location>
</feature>
<proteinExistence type="predicted"/>
<keyword evidence="4" id="KW-0479">Metal-binding</keyword>
<protein>
    <submittedName>
        <fullName evidence="10">POK8 protein</fullName>
    </submittedName>
</protein>
<keyword evidence="2" id="KW-0548">Nucleotidyltransferase</keyword>
<dbReference type="SUPFAM" id="SSF56672">
    <property type="entry name" value="DNA/RNA polymerases"/>
    <property type="match status" value="1"/>
</dbReference>
<gene>
    <name evidence="10" type="primary">Ervk8_1</name>
    <name evidence="10" type="ORF">HALSEN_R15425</name>
</gene>
<evidence type="ECO:0000256" key="6">
    <source>
        <dbReference type="ARBA" id="ARBA00022801"/>
    </source>
</evidence>
<comment type="caution">
    <text evidence="10">The sequence shown here is derived from an EMBL/GenBank/DDBJ whole genome shotgun (WGS) entry which is preliminary data.</text>
</comment>
<feature type="non-terminal residue" evidence="10">
    <location>
        <position position="105"/>
    </location>
</feature>
<dbReference type="OrthoDB" id="9339466at2759"/>
<dbReference type="Pfam" id="PF02022">
    <property type="entry name" value="Integrase_Zn"/>
    <property type="match status" value="1"/>
</dbReference>
<dbReference type="GO" id="GO:0003964">
    <property type="term" value="F:RNA-directed DNA polymerase activity"/>
    <property type="evidence" value="ECO:0007669"/>
    <property type="project" value="UniProtKB-KW"/>
</dbReference>
<evidence type="ECO:0000256" key="5">
    <source>
        <dbReference type="ARBA" id="ARBA00022759"/>
    </source>
</evidence>
<evidence type="ECO:0000256" key="3">
    <source>
        <dbReference type="ARBA" id="ARBA00022722"/>
    </source>
</evidence>
<keyword evidence="7" id="KW-0695">RNA-directed DNA polymerase</keyword>
<evidence type="ECO:0000256" key="1">
    <source>
        <dbReference type="ARBA" id="ARBA00022679"/>
    </source>
</evidence>
<evidence type="ECO:0000256" key="7">
    <source>
        <dbReference type="ARBA" id="ARBA00022918"/>
    </source>
</evidence>
<organism evidence="10 11">
    <name type="scientific">Halcyon senegalensis</name>
    <dbReference type="NCBI Taxonomy" id="342381"/>
    <lineage>
        <taxon>Eukaryota</taxon>
        <taxon>Metazoa</taxon>
        <taxon>Chordata</taxon>
        <taxon>Craniata</taxon>
        <taxon>Vertebrata</taxon>
        <taxon>Euteleostomi</taxon>
        <taxon>Archelosauria</taxon>
        <taxon>Archosauria</taxon>
        <taxon>Dinosauria</taxon>
        <taxon>Saurischia</taxon>
        <taxon>Theropoda</taxon>
        <taxon>Coelurosauria</taxon>
        <taxon>Aves</taxon>
        <taxon>Neognathae</taxon>
        <taxon>Neoaves</taxon>
        <taxon>Telluraves</taxon>
        <taxon>Coraciimorphae</taxon>
        <taxon>Coraciiformes</taxon>
        <taxon>Alcedinidae</taxon>
        <taxon>Halcyon</taxon>
    </lineage>
</organism>
<sequence>MGAPQPGLPNPAMLPRDWPLLISDLKDCFFTITLHPNDTRRFALAPAQVLAREAHAIFHQNAKGLHREFQISLEEARAIVKACPICSHHNRGSGLGLGVNPRGLR</sequence>
<dbReference type="InterPro" id="IPR003308">
    <property type="entry name" value="Integrase_Zn-bd_dom_N"/>
</dbReference>
<dbReference type="SUPFAM" id="SSF46919">
    <property type="entry name" value="N-terminal Zn binding domain of HIV integrase"/>
    <property type="match status" value="1"/>
</dbReference>
<keyword evidence="11" id="KW-1185">Reference proteome</keyword>
<evidence type="ECO:0000313" key="10">
    <source>
        <dbReference type="EMBL" id="NXD88910.1"/>
    </source>
</evidence>
<reference evidence="10" key="1">
    <citation type="submission" date="2019-09" db="EMBL/GenBank/DDBJ databases">
        <title>Bird 10,000 Genomes (B10K) Project - Family phase.</title>
        <authorList>
            <person name="Zhang G."/>
        </authorList>
    </citation>
    <scope>NUCLEOTIDE SEQUENCE</scope>
    <source>
        <strain evidence="10">B10K-DU-024-03</strain>
        <tissue evidence="10">Muscle</tissue>
    </source>
</reference>
<dbReference type="PROSITE" id="PS50876">
    <property type="entry name" value="ZF_INTEGRASE"/>
    <property type="match status" value="1"/>
</dbReference>
<dbReference type="PANTHER" id="PTHR41694">
    <property type="entry name" value="ENDOGENOUS RETROVIRUS GROUP K MEMBER POL PROTEIN"/>
    <property type="match status" value="1"/>
</dbReference>
<dbReference type="InterPro" id="IPR017856">
    <property type="entry name" value="Integrase-like_N"/>
</dbReference>